<dbReference type="Proteomes" id="UP001273935">
    <property type="component" value="Unassembled WGS sequence"/>
</dbReference>
<evidence type="ECO:0000313" key="2">
    <source>
        <dbReference type="Proteomes" id="UP001273935"/>
    </source>
</evidence>
<sequence length="69" mass="7132">GGPGSEADEEADGQCVDEVDEEPAHQRYHQEGLGRGGICPVSASTSGMDDGTGWRMGAGPWAAICSILR</sequence>
<keyword evidence="2" id="KW-1185">Reference proteome</keyword>
<accession>A0ABU3Y1P1</accession>
<organism evidence="1 2">
    <name type="scientific">Metapseudomonas otitidis</name>
    <dbReference type="NCBI Taxonomy" id="319939"/>
    <lineage>
        <taxon>Bacteria</taxon>
        <taxon>Pseudomonadati</taxon>
        <taxon>Pseudomonadota</taxon>
        <taxon>Gammaproteobacteria</taxon>
        <taxon>Pseudomonadales</taxon>
        <taxon>Pseudomonadaceae</taxon>
        <taxon>Metapseudomonas</taxon>
    </lineage>
</organism>
<feature type="non-terminal residue" evidence="1">
    <location>
        <position position="69"/>
    </location>
</feature>
<name>A0ABU3Y1P1_9GAMM</name>
<comment type="caution">
    <text evidence="1">The sequence shown here is derived from an EMBL/GenBank/DDBJ whole genome shotgun (WGS) entry which is preliminary data.</text>
</comment>
<evidence type="ECO:0000313" key="1">
    <source>
        <dbReference type="EMBL" id="MDV3444012.1"/>
    </source>
</evidence>
<dbReference type="EMBL" id="JAWJUL010000550">
    <property type="protein sequence ID" value="MDV3444012.1"/>
    <property type="molecule type" value="Genomic_DNA"/>
</dbReference>
<gene>
    <name evidence="1" type="ORF">R0G64_32260</name>
</gene>
<proteinExistence type="predicted"/>
<reference evidence="1 2" key="1">
    <citation type="submission" date="2023-10" db="EMBL/GenBank/DDBJ databases">
        <title>Pseudomonas otitidis isolated from a paediatric patient with cystic fibrosis in Chile.</title>
        <authorList>
            <person name="Amsteins-Romero L."/>
            <person name="Opazo-Capurro A."/>
            <person name="Matus-Kohler M."/>
            <person name="Gonzalez-Rocha G."/>
        </authorList>
    </citation>
    <scope>NUCLEOTIDE SEQUENCE [LARGE SCALE GENOMIC DNA]</scope>
    <source>
        <strain evidence="1 2">P-714</strain>
    </source>
</reference>
<feature type="non-terminal residue" evidence="1">
    <location>
        <position position="1"/>
    </location>
</feature>
<protein>
    <submittedName>
        <fullName evidence="1">Uncharacterized protein</fullName>
    </submittedName>
</protein>